<evidence type="ECO:0000313" key="2">
    <source>
        <dbReference type="EMBL" id="CAG9761864.1"/>
    </source>
</evidence>
<keyword evidence="1" id="KW-0732">Signal</keyword>
<evidence type="ECO:0008006" key="4">
    <source>
        <dbReference type="Google" id="ProtNLM"/>
    </source>
</evidence>
<dbReference type="EMBL" id="OU892287">
    <property type="protein sequence ID" value="CAG9761864.1"/>
    <property type="molecule type" value="Genomic_DNA"/>
</dbReference>
<evidence type="ECO:0000313" key="3">
    <source>
        <dbReference type="Proteomes" id="UP001152799"/>
    </source>
</evidence>
<dbReference type="InterPro" id="IPR013320">
    <property type="entry name" value="ConA-like_dom_sf"/>
</dbReference>
<feature type="signal peptide" evidence="1">
    <location>
        <begin position="1"/>
        <end position="16"/>
    </location>
</feature>
<name>A0A9N9MG15_9CUCU</name>
<keyword evidence="3" id="KW-1185">Reference proteome</keyword>
<dbReference type="Proteomes" id="UP001152799">
    <property type="component" value="Chromosome 11"/>
</dbReference>
<accession>A0A9N9MG15</accession>
<dbReference type="AlphaFoldDB" id="A0A9N9MG15"/>
<sequence length="267" mass="30239">MYRQGLILLCIVGIRAINPLENEIAHPETKSHPNPKLPASEMPLELDIFKLINVSSKDQGVSLVEGPIVKYPAYKFRLPYGNVPLSNSNIVTETMNNTKGFTAIFLYRQQKNNLGTLLSVNSPGRLTPWFQLTSNSKTGILTLKYRLRSSNKLNQIDWGLPRHHRKSPLAAWIWLSVSMDFQEGLIRLDLDCTPSSFEGIPSKKGLHSTIGMPKEALVYFRQEPGRKKKFLGSMQVAKILPYVSHERLWNCLEISAKLSPEFQKPLL</sequence>
<protein>
    <recommendedName>
        <fullName evidence="4">Kielin/chordin-like protein</fullName>
    </recommendedName>
</protein>
<dbReference type="Gene3D" id="2.60.120.200">
    <property type="match status" value="1"/>
</dbReference>
<feature type="chain" id="PRO_5040498505" description="Kielin/chordin-like protein" evidence="1">
    <location>
        <begin position="17"/>
        <end position="267"/>
    </location>
</feature>
<dbReference type="SUPFAM" id="SSF49899">
    <property type="entry name" value="Concanavalin A-like lectins/glucanases"/>
    <property type="match status" value="1"/>
</dbReference>
<evidence type="ECO:0000256" key="1">
    <source>
        <dbReference type="SAM" id="SignalP"/>
    </source>
</evidence>
<organism evidence="2 3">
    <name type="scientific">Ceutorhynchus assimilis</name>
    <name type="common">cabbage seed weevil</name>
    <dbReference type="NCBI Taxonomy" id="467358"/>
    <lineage>
        <taxon>Eukaryota</taxon>
        <taxon>Metazoa</taxon>
        <taxon>Ecdysozoa</taxon>
        <taxon>Arthropoda</taxon>
        <taxon>Hexapoda</taxon>
        <taxon>Insecta</taxon>
        <taxon>Pterygota</taxon>
        <taxon>Neoptera</taxon>
        <taxon>Endopterygota</taxon>
        <taxon>Coleoptera</taxon>
        <taxon>Polyphaga</taxon>
        <taxon>Cucujiformia</taxon>
        <taxon>Curculionidae</taxon>
        <taxon>Ceutorhynchinae</taxon>
        <taxon>Ceutorhynchus</taxon>
    </lineage>
</organism>
<gene>
    <name evidence="2" type="ORF">CEUTPL_LOCUS2557</name>
</gene>
<proteinExistence type="predicted"/>
<dbReference type="OrthoDB" id="6482679at2759"/>
<reference evidence="2" key="1">
    <citation type="submission" date="2022-01" db="EMBL/GenBank/DDBJ databases">
        <authorList>
            <person name="King R."/>
        </authorList>
    </citation>
    <scope>NUCLEOTIDE SEQUENCE</scope>
</reference>